<dbReference type="Gene3D" id="3.40.50.1240">
    <property type="entry name" value="Phosphoglycerate mutase-like"/>
    <property type="match status" value="1"/>
</dbReference>
<dbReference type="Pfam" id="PF01757">
    <property type="entry name" value="Acyl_transf_3"/>
    <property type="match status" value="1"/>
</dbReference>
<feature type="transmembrane region" description="Helical" evidence="13">
    <location>
        <begin position="200"/>
        <end position="219"/>
    </location>
</feature>
<dbReference type="GO" id="GO:0032259">
    <property type="term" value="P:methylation"/>
    <property type="evidence" value="ECO:0007669"/>
    <property type="project" value="UniProtKB-KW"/>
</dbReference>
<evidence type="ECO:0000256" key="6">
    <source>
        <dbReference type="ARBA" id="ARBA00022679"/>
    </source>
</evidence>
<feature type="compositionally biased region" description="Basic and acidic residues" evidence="12">
    <location>
        <begin position="666"/>
        <end position="691"/>
    </location>
</feature>
<evidence type="ECO:0000256" key="9">
    <source>
        <dbReference type="ARBA" id="ARBA00023242"/>
    </source>
</evidence>
<dbReference type="GO" id="GO:0016747">
    <property type="term" value="F:acyltransferase activity, transferring groups other than amino-acyl groups"/>
    <property type="evidence" value="ECO:0007669"/>
    <property type="project" value="InterPro"/>
</dbReference>
<organism evidence="15 16">
    <name type="scientific">Carpinus fangiana</name>
    <dbReference type="NCBI Taxonomy" id="176857"/>
    <lineage>
        <taxon>Eukaryota</taxon>
        <taxon>Viridiplantae</taxon>
        <taxon>Streptophyta</taxon>
        <taxon>Embryophyta</taxon>
        <taxon>Tracheophyta</taxon>
        <taxon>Spermatophyta</taxon>
        <taxon>Magnoliopsida</taxon>
        <taxon>eudicotyledons</taxon>
        <taxon>Gunneridae</taxon>
        <taxon>Pentapetalae</taxon>
        <taxon>rosids</taxon>
        <taxon>fabids</taxon>
        <taxon>Fagales</taxon>
        <taxon>Betulaceae</taxon>
        <taxon>Carpinus</taxon>
    </lineage>
</organism>
<evidence type="ECO:0000256" key="8">
    <source>
        <dbReference type="ARBA" id="ARBA00022853"/>
    </source>
</evidence>
<feature type="compositionally biased region" description="Basic and acidic residues" evidence="12">
    <location>
        <begin position="1346"/>
        <end position="1362"/>
    </location>
</feature>
<feature type="compositionally biased region" description="Polar residues" evidence="12">
    <location>
        <begin position="742"/>
        <end position="780"/>
    </location>
</feature>
<dbReference type="GO" id="GO:0048188">
    <property type="term" value="C:Set1C/COMPASS complex"/>
    <property type="evidence" value="ECO:0007669"/>
    <property type="project" value="InterPro"/>
</dbReference>
<dbReference type="GO" id="GO:0003676">
    <property type="term" value="F:nucleic acid binding"/>
    <property type="evidence" value="ECO:0007669"/>
    <property type="project" value="InterPro"/>
</dbReference>
<evidence type="ECO:0000256" key="10">
    <source>
        <dbReference type="ARBA" id="ARBA00047571"/>
    </source>
</evidence>
<evidence type="ECO:0000313" key="15">
    <source>
        <dbReference type="EMBL" id="KAB8336730.1"/>
    </source>
</evidence>
<feature type="transmembrane region" description="Helical" evidence="13">
    <location>
        <begin position="363"/>
        <end position="381"/>
    </location>
</feature>
<evidence type="ECO:0000256" key="11">
    <source>
        <dbReference type="SAM" id="Coils"/>
    </source>
</evidence>
<name>A0A5N6KNT3_9ROSI</name>
<dbReference type="InterPro" id="IPR035979">
    <property type="entry name" value="RBD_domain_sf"/>
</dbReference>
<dbReference type="InterPro" id="IPR012677">
    <property type="entry name" value="Nucleotide-bd_a/b_plait_sf"/>
</dbReference>
<dbReference type="EMBL" id="VIBQ01000009">
    <property type="protein sequence ID" value="KAB8336730.1"/>
    <property type="molecule type" value="Genomic_DNA"/>
</dbReference>
<dbReference type="InterPro" id="IPR017111">
    <property type="entry name" value="Set1_fungi"/>
</dbReference>
<proteinExistence type="predicted"/>
<dbReference type="Pfam" id="PF11764">
    <property type="entry name" value="N-SET"/>
    <property type="match status" value="1"/>
</dbReference>
<keyword evidence="16" id="KW-1185">Reference proteome</keyword>
<feature type="region of interest" description="Disordered" evidence="12">
    <location>
        <begin position="626"/>
        <end position="814"/>
    </location>
</feature>
<keyword evidence="13" id="KW-0812">Transmembrane</keyword>
<keyword evidence="13" id="KW-1133">Transmembrane helix</keyword>
<feature type="compositionally biased region" description="Low complexity" evidence="12">
    <location>
        <begin position="705"/>
        <end position="718"/>
    </location>
</feature>
<dbReference type="GO" id="GO:0005694">
    <property type="term" value="C:chromosome"/>
    <property type="evidence" value="ECO:0007669"/>
    <property type="project" value="UniProtKB-SubCell"/>
</dbReference>
<evidence type="ECO:0000256" key="5">
    <source>
        <dbReference type="ARBA" id="ARBA00022603"/>
    </source>
</evidence>
<keyword evidence="6" id="KW-0808">Transferase</keyword>
<dbReference type="PANTHER" id="PTHR45814:SF2">
    <property type="entry name" value="HISTONE-LYSINE N-METHYLTRANSFERASE SETD1"/>
    <property type="match status" value="1"/>
</dbReference>
<dbReference type="InterPro" id="IPR029033">
    <property type="entry name" value="His_PPase_superfam"/>
</dbReference>
<keyword evidence="5" id="KW-0489">Methyltransferase</keyword>
<feature type="compositionally biased region" description="Basic and acidic residues" evidence="12">
    <location>
        <begin position="1303"/>
        <end position="1329"/>
    </location>
</feature>
<dbReference type="PROSITE" id="PS51572">
    <property type="entry name" value="SAM_MT43_1"/>
    <property type="match status" value="1"/>
</dbReference>
<dbReference type="EC" id="2.1.1.354" evidence="3"/>
<dbReference type="Gene3D" id="2.170.270.10">
    <property type="entry name" value="SET domain"/>
    <property type="match status" value="1"/>
</dbReference>
<feature type="compositionally biased region" description="Low complexity" evidence="12">
    <location>
        <begin position="1020"/>
        <end position="1031"/>
    </location>
</feature>
<accession>A0A5N6KNT3</accession>
<gene>
    <name evidence="15" type="ORF">FH972_021039</name>
</gene>
<dbReference type="Pfam" id="PF11767">
    <property type="entry name" value="SET_assoc"/>
    <property type="match status" value="1"/>
</dbReference>
<comment type="catalytic activity">
    <reaction evidence="10">
        <text>L-lysyl(4)-[histone H3] + 3 S-adenosyl-L-methionine = N(6),N(6),N(6)-trimethyl-L-lysyl(4)-[histone H3] + 3 S-adenosyl-L-homocysteine + 3 H(+)</text>
        <dbReference type="Rhea" id="RHEA:60260"/>
        <dbReference type="Rhea" id="RHEA-COMP:15537"/>
        <dbReference type="Rhea" id="RHEA-COMP:15547"/>
        <dbReference type="ChEBI" id="CHEBI:15378"/>
        <dbReference type="ChEBI" id="CHEBI:29969"/>
        <dbReference type="ChEBI" id="CHEBI:57856"/>
        <dbReference type="ChEBI" id="CHEBI:59789"/>
        <dbReference type="ChEBI" id="CHEBI:61961"/>
        <dbReference type="EC" id="2.1.1.354"/>
    </reaction>
</comment>
<evidence type="ECO:0000259" key="14">
    <source>
        <dbReference type="PROSITE" id="PS50280"/>
    </source>
</evidence>
<keyword evidence="7" id="KW-0949">S-adenosyl-L-methionine</keyword>
<dbReference type="SUPFAM" id="SSF82199">
    <property type="entry name" value="SET domain"/>
    <property type="match status" value="1"/>
</dbReference>
<feature type="compositionally biased region" description="Basic residues" evidence="12">
    <location>
        <begin position="1494"/>
        <end position="1503"/>
    </location>
</feature>
<dbReference type="InterPro" id="IPR001214">
    <property type="entry name" value="SET_dom"/>
</dbReference>
<feature type="coiled-coil region" evidence="11">
    <location>
        <begin position="1174"/>
        <end position="1224"/>
    </location>
</feature>
<dbReference type="Gene3D" id="3.30.70.330">
    <property type="match status" value="1"/>
</dbReference>
<keyword evidence="9" id="KW-0539">Nucleus</keyword>
<feature type="transmembrane region" description="Helical" evidence="13">
    <location>
        <begin position="306"/>
        <end position="323"/>
    </location>
</feature>
<dbReference type="GO" id="GO:0140999">
    <property type="term" value="F:histone H3K4 trimethyltransferase activity"/>
    <property type="evidence" value="ECO:0007669"/>
    <property type="project" value="UniProtKB-EC"/>
</dbReference>
<feature type="transmembrane region" description="Helical" evidence="13">
    <location>
        <begin position="110"/>
        <end position="131"/>
    </location>
</feature>
<evidence type="ECO:0000256" key="1">
    <source>
        <dbReference type="ARBA" id="ARBA00004123"/>
    </source>
</evidence>
<keyword evidence="8" id="KW-0156">Chromatin regulator</keyword>
<reference evidence="15 16" key="1">
    <citation type="submission" date="2019-06" db="EMBL/GenBank/DDBJ databases">
        <title>A chromosomal-level reference genome of Carpinus fangiana (Coryloideae, Betulaceae).</title>
        <authorList>
            <person name="Yang X."/>
            <person name="Wang Z."/>
            <person name="Zhang L."/>
            <person name="Hao G."/>
            <person name="Liu J."/>
            <person name="Yang Y."/>
        </authorList>
    </citation>
    <scope>NUCLEOTIDE SEQUENCE [LARGE SCALE GENOMIC DNA]</scope>
    <source>
        <strain evidence="15">Cfa_2016G</strain>
        <tissue evidence="15">Leaf</tissue>
    </source>
</reference>
<feature type="region of interest" description="Disordered" evidence="12">
    <location>
        <begin position="990"/>
        <end position="1045"/>
    </location>
</feature>
<dbReference type="InterPro" id="IPR024657">
    <property type="entry name" value="COMPASS_Set1_N-SET"/>
</dbReference>
<evidence type="ECO:0000256" key="2">
    <source>
        <dbReference type="ARBA" id="ARBA00004286"/>
    </source>
</evidence>
<dbReference type="Pfam" id="PF00856">
    <property type="entry name" value="SET"/>
    <property type="match status" value="1"/>
</dbReference>
<protein>
    <recommendedName>
        <fullName evidence="3">[histone H3]-lysine(4) N-trimethyltransferase</fullName>
        <ecNumber evidence="3">2.1.1.354</ecNumber>
    </recommendedName>
</protein>
<feature type="region of interest" description="Disordered" evidence="12">
    <location>
        <begin position="1467"/>
        <end position="1503"/>
    </location>
</feature>
<dbReference type="InterPro" id="IPR046341">
    <property type="entry name" value="SET_dom_sf"/>
</dbReference>
<dbReference type="SMART" id="SM00317">
    <property type="entry name" value="SET"/>
    <property type="match status" value="1"/>
</dbReference>
<dbReference type="OrthoDB" id="308383at2759"/>
<comment type="subcellular location">
    <subcellularLocation>
        <location evidence="2">Chromosome</location>
    </subcellularLocation>
    <subcellularLocation>
        <location evidence="1">Nucleus</location>
    </subcellularLocation>
</comment>
<dbReference type="PROSITE" id="PS50280">
    <property type="entry name" value="SET"/>
    <property type="match status" value="1"/>
</dbReference>
<feature type="compositionally biased region" description="Polar residues" evidence="12">
    <location>
        <begin position="635"/>
        <end position="653"/>
    </location>
</feature>
<feature type="compositionally biased region" description="Basic and acidic residues" evidence="12">
    <location>
        <begin position="1484"/>
        <end position="1493"/>
    </location>
</feature>
<dbReference type="CDD" id="cd07040">
    <property type="entry name" value="HP"/>
    <property type="match status" value="1"/>
</dbReference>
<keyword evidence="11" id="KW-0175">Coiled coil</keyword>
<feature type="transmembrane region" description="Helical" evidence="13">
    <location>
        <begin position="151"/>
        <end position="169"/>
    </location>
</feature>
<dbReference type="SUPFAM" id="SSF54928">
    <property type="entry name" value="RNA-binding domain, RBD"/>
    <property type="match status" value="1"/>
</dbReference>
<evidence type="ECO:0000256" key="12">
    <source>
        <dbReference type="SAM" id="MobiDB-lite"/>
    </source>
</evidence>
<dbReference type="Proteomes" id="UP000327013">
    <property type="component" value="Unassembled WGS sequence"/>
</dbReference>
<feature type="transmembrane region" description="Helical" evidence="13">
    <location>
        <begin position="481"/>
        <end position="502"/>
    </location>
</feature>
<dbReference type="InterPro" id="IPR044570">
    <property type="entry name" value="Set1-like"/>
</dbReference>
<feature type="domain" description="SET" evidence="14">
    <location>
        <begin position="1750"/>
        <end position="1867"/>
    </location>
</feature>
<dbReference type="SMART" id="SM01291">
    <property type="entry name" value="N-SET"/>
    <property type="match status" value="1"/>
</dbReference>
<feature type="transmembrane region" description="Helical" evidence="13">
    <location>
        <begin position="446"/>
        <end position="469"/>
    </location>
</feature>
<dbReference type="InterPro" id="IPR024636">
    <property type="entry name" value="SET_assoc"/>
</dbReference>
<sequence>MTGHRSRISFGASAAPLLEAGELDDEKASNRTPSILDQYHRASAAYFNDWPKSTASLVPTMPASLIQSSKTLLGRSLYFMIPSFIQAKIHSNPTPERIHPTAYLDGMRGLAAFAVYLCHLSYQFFFITYGYGQGEPGENAWLIQLPIIRAFYSGPPAVSIFFVISGYALSYKPLKQMRAYQYDGLLQTMSSSTFRRAFRLYLPCFFSTLMVFCMLRLRIYEYTRPFSDNRQLLRAKHEDHCIYFPHFYDQYRDFVTKWSDFIHVFDFNIYGGSMDYDRHLWTISTEFRASLALFVAQLMFARLRTALRIGSLFGLIYWALHWSRWEICLFWSGCILAELDLITLARAAVKPSAEGKKSTYHHLMRYFWIANFICGLYLASYPDDKGNETPGFIFLGSLIPKFFRASGYRFWASIGAVQVVWATNNTSVLKGLFTGPVVQYLGKLSYALYLMHGPLIHSFGYIVLPWMWGHTGVEPRFNYELGFFYSGLIITAVLIWVSDMFWRGVDIPCVKFARWLEGKCIANVTKRYTMSMISPPARPHVPYLPCSHAPREYQLHDPVLTPFGETQCADLQAHLRAHEPLAEQIDLIVTSPMRRTLQTTQLGLGWLIERGVPVLGLAEAQAFNLDAPSTRRQQHSPADSQTLERLSRTSPEAATSAGAKPSASRAAHDGDQHTRLTLDQKQDRHMSDRGGRSAQPNDPGDIRNSIGSASSLGSTASSVFTAGTSSAMPHHSGAAGGIDTLTPLTNHESSPSKRSPTPSHQNFDSSSKHVSSRNPSSSARNGLDAPHSLSTITPTPTPPTSRVEARPGPGEVKGRRIILDPELGPGKAQKIKKATYRDFGAQEFRPPPDPRLAIPGYKDGRLEPTLLEPVRMWKQRLRFSPYQLQPYTWDDQMSVGTGPATSVVVTGYDRLMPEAQLRAFFSSFGEISSLMSMTDPVTGTPLSVCSVQYRDSRRGASVAAADAAKRAEAEGNGARIGTSIIRVERDRVGRKAERAVQKEASRVRDRSTKEQAKNPQLVIPEAPAKAMEAASPAPPKNAPKEPKGLIPHAPLRTLETARAPFINPAKVAAQNLVEASVLATIKRKPYVFIGHVHVPVMGTTIAHLKKRMKMYDWEDVRCDPTGYYIVFSDSKRGEDEAARCYRLSNNQPLFTYTMHMECQQYGNPHYERSPSPERLLAIKKTKEAEERLKKEEEEDVQEEMRQRAAHLDLTKAALEQLREELLEKIIGDVKARIAAPALYDYLDPEKHVAKRRKLNIPDPIEQQRGVGPTYLGQLAEDATNRAGPRVGPGGAFRKGRGLNFAPARREQPINAFADERRAQPPKRRMELKSLHHRLHDFVDDDESDDEQTRGSREETKENDSQHMSRRSSPITDDEDEGKHHKKGRRGEGVPDPTLDDGSGDEDWGIARKLLDPHLVKKAPEDMAVRELQQIIGTLPTASKLYKHAKRELLIRQRSKADDRLFHIKSEDQDSMSAKDVTEFEMPDADSHTELDIKKKPKTKRRTKKQILEEREAAKSAALLTKALVQDEAATPDSFAIDQHEVDKIEQEAEDEFEERADVEWGVSTDMPRRTVEDDPTLVLDIDGWQHLVKDDEDFNFLMHALKDTSAAQMLDANQWALEQKEIKALNSIGLRGPGKDAALVDGYYIPNSTGSIRTEGINKIFESEKSKYLPHRLKVAAAREKRAEAARNNTSVVVAAETQRQGKLAANATGRAARASNRTQVKDINTTKQNLTEGQQGDSIRFNNLKKRKKLVKFDRSAIHGWGLYAEENIAMNDMIIEYVGEKVRQAVANIREIKYDKQGMGSSYLFRIDEDAVVDATKKGGIARFINHSCAPNCTAKIIRVDGTKRIVIYALKDITKDDELTYDYKFDREMNNDDRIPCLCGSELFAALGGVSKGTRVNPAWRFLTVHLLSTPDKSETLPASLEMRSSRDIFYPAWTVGRIKISRDSALAAEWRRRRLPIFPTYLP</sequence>
<keyword evidence="4" id="KW-0158">Chromosome</keyword>
<feature type="compositionally biased region" description="Basic and acidic residues" evidence="12">
    <location>
        <begin position="990"/>
        <end position="1012"/>
    </location>
</feature>
<evidence type="ECO:0000256" key="7">
    <source>
        <dbReference type="ARBA" id="ARBA00022691"/>
    </source>
</evidence>
<evidence type="ECO:0000256" key="13">
    <source>
        <dbReference type="SAM" id="Phobius"/>
    </source>
</evidence>
<evidence type="ECO:0000256" key="4">
    <source>
        <dbReference type="ARBA" id="ARBA00022454"/>
    </source>
</evidence>
<comment type="caution">
    <text evidence="15">The sequence shown here is derived from an EMBL/GenBank/DDBJ whole genome shotgun (WGS) entry which is preliminary data.</text>
</comment>
<feature type="transmembrane region" description="Helical" evidence="13">
    <location>
        <begin position="329"/>
        <end position="349"/>
    </location>
</feature>
<keyword evidence="13" id="KW-0472">Membrane</keyword>
<dbReference type="InterPro" id="IPR002656">
    <property type="entry name" value="Acyl_transf_3_dom"/>
</dbReference>
<evidence type="ECO:0000313" key="16">
    <source>
        <dbReference type="Proteomes" id="UP000327013"/>
    </source>
</evidence>
<evidence type="ECO:0000256" key="3">
    <source>
        <dbReference type="ARBA" id="ARBA00012182"/>
    </source>
</evidence>
<dbReference type="SUPFAM" id="SSF53254">
    <property type="entry name" value="Phosphoglycerate mutase-like"/>
    <property type="match status" value="1"/>
</dbReference>
<dbReference type="PANTHER" id="PTHR45814">
    <property type="entry name" value="HISTONE-LYSINE N-METHYLTRANSFERASE SETD1"/>
    <property type="match status" value="1"/>
</dbReference>
<feature type="region of interest" description="Disordered" evidence="12">
    <location>
        <begin position="1276"/>
        <end position="1400"/>
    </location>
</feature>